<feature type="region of interest" description="Disordered" evidence="1">
    <location>
        <begin position="17"/>
        <end position="49"/>
    </location>
</feature>
<evidence type="ECO:0000313" key="3">
    <source>
        <dbReference type="Proteomes" id="UP001054846"/>
    </source>
</evidence>
<name>A0ABY3PHB6_9CYAN</name>
<reference evidence="2 3" key="1">
    <citation type="journal article" date="2021" name="Genome Biol. Evol.">
        <title>Complete Genome Sequencing of a Novel Gloeobacter Species from a Waterfall Cave in Mexico.</title>
        <authorList>
            <person name="Saw J.H."/>
            <person name="Cardona T."/>
            <person name="Montejano G."/>
        </authorList>
    </citation>
    <scope>NUCLEOTIDE SEQUENCE [LARGE SCALE GENOMIC DNA]</scope>
    <source>
        <strain evidence="2">MG652769</strain>
    </source>
</reference>
<gene>
    <name evidence="2" type="ORF">ISF26_14595</name>
</gene>
<accession>A0ABY3PHB6</accession>
<keyword evidence="3" id="KW-1185">Reference proteome</keyword>
<protein>
    <submittedName>
        <fullName evidence="2">Uncharacterized protein</fullName>
    </submittedName>
</protein>
<dbReference type="Proteomes" id="UP001054846">
    <property type="component" value="Chromosome"/>
</dbReference>
<organism evidence="2 3">
    <name type="scientific">Gloeobacter morelensis MG652769</name>
    <dbReference type="NCBI Taxonomy" id="2781736"/>
    <lineage>
        <taxon>Bacteria</taxon>
        <taxon>Bacillati</taxon>
        <taxon>Cyanobacteriota</taxon>
        <taxon>Cyanophyceae</taxon>
        <taxon>Gloeobacterales</taxon>
        <taxon>Gloeobacteraceae</taxon>
        <taxon>Gloeobacter</taxon>
        <taxon>Gloeobacter morelensis</taxon>
    </lineage>
</organism>
<evidence type="ECO:0000313" key="2">
    <source>
        <dbReference type="EMBL" id="UFP93035.1"/>
    </source>
</evidence>
<dbReference type="EMBL" id="CP063845">
    <property type="protein sequence ID" value="UFP93035.1"/>
    <property type="molecule type" value="Genomic_DNA"/>
</dbReference>
<proteinExistence type="predicted"/>
<evidence type="ECO:0000256" key="1">
    <source>
        <dbReference type="SAM" id="MobiDB-lite"/>
    </source>
</evidence>
<dbReference type="RefSeq" id="WP_230840041.1">
    <property type="nucleotide sequence ID" value="NZ_CP063845.1"/>
</dbReference>
<sequence length="263" mass="28917">MLQAAAKVHGFLVPAMARQGSKGSSQETGAKGFGKSPDTRTPEQTLRASPKSLLNDLEHVPETLQTGCEQGAVSFDSVFLNSRVKSLTHVVSQAGEQLTNLGEEATSLARKMTDFEGLFSNPDKTTEFITFLVEAKAISSKMLSWQSVGVEAAIDFLRLAEESDNQELLNLVRTIEEVLPNLYNSVEQALSSWSGQKFFGVSLDADQMQVSETRASISKAHQIIETIKQKQARKNREPRSKRKVGSAAGQVVIHKEFFEPLFE</sequence>